<dbReference type="EMBL" id="KZ505676">
    <property type="protein sequence ID" value="PKU47527.1"/>
    <property type="molecule type" value="Genomic_DNA"/>
</dbReference>
<proteinExistence type="predicted"/>
<dbReference type="AlphaFoldDB" id="A0A2I0UNC4"/>
<protein>
    <submittedName>
        <fullName evidence="1">Rna-directed dna polymerase from mobile element jockey-like</fullName>
    </submittedName>
</protein>
<evidence type="ECO:0000313" key="2">
    <source>
        <dbReference type="Proteomes" id="UP000233556"/>
    </source>
</evidence>
<reference evidence="2" key="2">
    <citation type="submission" date="2017-12" db="EMBL/GenBank/DDBJ databases">
        <title>Genome sequence of the Bar-tailed Godwit (Limosa lapponica baueri).</title>
        <authorList>
            <person name="Lima N.C.B."/>
            <person name="Parody-Merino A.M."/>
            <person name="Battley P.F."/>
            <person name="Fidler A.E."/>
            <person name="Prosdocimi F."/>
        </authorList>
    </citation>
    <scope>NUCLEOTIDE SEQUENCE [LARGE SCALE GENOMIC DNA]</scope>
</reference>
<sequence length="157" mass="17706">MENAEVLNDFFTLVFTRKGSNYTAQVAEGKNRGCENEEQTAIREDQVGDHLRNLKGKREDPGNSRLVSLISVSVIMEQILLETLLRHMENKKVTGGSQHSSTKGKSCLKNFVALYKKVTALVDKGRVTDVICLDLCKAFDTFPHNILVSKLERWVDH</sequence>
<dbReference type="OrthoDB" id="10063195at2759"/>
<keyword evidence="1" id="KW-0695">RNA-directed DNA polymerase</keyword>
<dbReference type="PANTHER" id="PTHR33332">
    <property type="entry name" value="REVERSE TRANSCRIPTASE DOMAIN-CONTAINING PROTEIN"/>
    <property type="match status" value="1"/>
</dbReference>
<evidence type="ECO:0000313" key="1">
    <source>
        <dbReference type="EMBL" id="PKU47527.1"/>
    </source>
</evidence>
<accession>A0A2I0UNC4</accession>
<name>A0A2I0UNC4_LIMLA</name>
<gene>
    <name evidence="1" type="ORF">llap_2169</name>
</gene>
<keyword evidence="2" id="KW-1185">Reference proteome</keyword>
<keyword evidence="1" id="KW-0808">Transferase</keyword>
<reference evidence="2" key="1">
    <citation type="submission" date="2017-11" db="EMBL/GenBank/DDBJ databases">
        <authorList>
            <person name="Lima N.C."/>
            <person name="Parody-Merino A.M."/>
            <person name="Battley P.F."/>
            <person name="Fidler A.E."/>
            <person name="Prosdocimi F."/>
        </authorList>
    </citation>
    <scope>NUCLEOTIDE SEQUENCE [LARGE SCALE GENOMIC DNA]</scope>
</reference>
<organism evidence="1 2">
    <name type="scientific">Limosa lapponica baueri</name>
    <dbReference type="NCBI Taxonomy" id="1758121"/>
    <lineage>
        <taxon>Eukaryota</taxon>
        <taxon>Metazoa</taxon>
        <taxon>Chordata</taxon>
        <taxon>Craniata</taxon>
        <taxon>Vertebrata</taxon>
        <taxon>Euteleostomi</taxon>
        <taxon>Archelosauria</taxon>
        <taxon>Archosauria</taxon>
        <taxon>Dinosauria</taxon>
        <taxon>Saurischia</taxon>
        <taxon>Theropoda</taxon>
        <taxon>Coelurosauria</taxon>
        <taxon>Aves</taxon>
        <taxon>Neognathae</taxon>
        <taxon>Neoaves</taxon>
        <taxon>Charadriiformes</taxon>
        <taxon>Scolopacidae</taxon>
        <taxon>Limosa</taxon>
    </lineage>
</organism>
<keyword evidence="1" id="KW-0548">Nucleotidyltransferase</keyword>
<dbReference type="Proteomes" id="UP000233556">
    <property type="component" value="Unassembled WGS sequence"/>
</dbReference>
<dbReference type="GO" id="GO:0003964">
    <property type="term" value="F:RNA-directed DNA polymerase activity"/>
    <property type="evidence" value="ECO:0007669"/>
    <property type="project" value="UniProtKB-KW"/>
</dbReference>